<dbReference type="PROSITE" id="PS50076">
    <property type="entry name" value="DNAJ_2"/>
    <property type="match status" value="1"/>
</dbReference>
<dbReference type="SUPFAM" id="SSF46565">
    <property type="entry name" value="Chaperone J-domain"/>
    <property type="match status" value="1"/>
</dbReference>
<dbReference type="SMART" id="SM00028">
    <property type="entry name" value="TPR"/>
    <property type="match status" value="3"/>
</dbReference>
<dbReference type="GO" id="GO:0051087">
    <property type="term" value="F:protein-folding chaperone binding"/>
    <property type="evidence" value="ECO:0007669"/>
    <property type="project" value="TreeGrafter"/>
</dbReference>
<keyword evidence="3" id="KW-0677">Repeat</keyword>
<feature type="repeat" description="TPR" evidence="7">
    <location>
        <begin position="35"/>
        <end position="68"/>
    </location>
</feature>
<dbReference type="InterPro" id="IPR001623">
    <property type="entry name" value="DnaJ_domain"/>
</dbReference>
<dbReference type="PANTHER" id="PTHR44140:SF2">
    <property type="entry name" value="LD25575P"/>
    <property type="match status" value="1"/>
</dbReference>
<evidence type="ECO:0000259" key="10">
    <source>
        <dbReference type="PROSITE" id="PS50076"/>
    </source>
</evidence>
<dbReference type="GO" id="GO:0005788">
    <property type="term" value="C:endoplasmic reticulum lumen"/>
    <property type="evidence" value="ECO:0007669"/>
    <property type="project" value="UniProtKB-SubCell"/>
</dbReference>
<feature type="repeat" description="TPR" evidence="7">
    <location>
        <begin position="69"/>
        <end position="102"/>
    </location>
</feature>
<dbReference type="Gene3D" id="1.25.40.10">
    <property type="entry name" value="Tetratricopeptide repeat domain"/>
    <property type="match status" value="1"/>
</dbReference>
<dbReference type="CDD" id="cd06257">
    <property type="entry name" value="DnaJ"/>
    <property type="match status" value="1"/>
</dbReference>
<evidence type="ECO:0000313" key="12">
    <source>
        <dbReference type="Proteomes" id="UP000824998"/>
    </source>
</evidence>
<gene>
    <name evidence="11" type="ORF">BJ875DRAFT_382963</name>
</gene>
<dbReference type="FunFam" id="1.25.40.10:FF:000224">
    <property type="entry name" value="DnaJ and TPR domain protein"/>
    <property type="match status" value="1"/>
</dbReference>
<evidence type="ECO:0000256" key="7">
    <source>
        <dbReference type="PROSITE-ProRule" id="PRU00339"/>
    </source>
</evidence>
<dbReference type="Gene3D" id="1.10.287.110">
    <property type="entry name" value="DnaJ domain"/>
    <property type="match status" value="1"/>
</dbReference>
<keyword evidence="12" id="KW-1185">Reference proteome</keyword>
<dbReference type="Proteomes" id="UP000824998">
    <property type="component" value="Unassembled WGS sequence"/>
</dbReference>
<dbReference type="GO" id="GO:0034975">
    <property type="term" value="P:protein folding in endoplasmic reticulum"/>
    <property type="evidence" value="ECO:0007669"/>
    <property type="project" value="TreeGrafter"/>
</dbReference>
<comment type="caution">
    <text evidence="11">The sequence shown here is derived from an EMBL/GenBank/DDBJ whole genome shotgun (WGS) entry which is preliminary data.</text>
</comment>
<accession>A0A9P8C2U1</accession>
<feature type="compositionally biased region" description="Gly residues" evidence="8">
    <location>
        <begin position="489"/>
        <end position="510"/>
    </location>
</feature>
<dbReference type="PANTHER" id="PTHR44140">
    <property type="entry name" value="LD25575P"/>
    <property type="match status" value="1"/>
</dbReference>
<comment type="subcellular location">
    <subcellularLocation>
        <location evidence="1">Endoplasmic reticulum lumen</location>
    </subcellularLocation>
</comment>
<dbReference type="PROSITE" id="PS50005">
    <property type="entry name" value="TPR"/>
    <property type="match status" value="2"/>
</dbReference>
<keyword evidence="5" id="KW-0256">Endoplasmic reticulum</keyword>
<keyword evidence="4 7" id="KW-0802">TPR repeat</keyword>
<feature type="signal peptide" evidence="9">
    <location>
        <begin position="1"/>
        <end position="23"/>
    </location>
</feature>
<dbReference type="PRINTS" id="PR00625">
    <property type="entry name" value="JDOMAIN"/>
</dbReference>
<evidence type="ECO:0000256" key="3">
    <source>
        <dbReference type="ARBA" id="ARBA00022737"/>
    </source>
</evidence>
<dbReference type="InterPro" id="IPR051727">
    <property type="entry name" value="DnaJ_C3_Co-chaperones"/>
</dbReference>
<evidence type="ECO:0000256" key="1">
    <source>
        <dbReference type="ARBA" id="ARBA00004319"/>
    </source>
</evidence>
<dbReference type="SUPFAM" id="SSF48452">
    <property type="entry name" value="TPR-like"/>
    <property type="match status" value="2"/>
</dbReference>
<name>A0A9P8C2U1_9HELO</name>
<feature type="chain" id="PRO_5040286276" description="Tetratricopeptide repeat and J domain-containing co-chaperone DNJ1" evidence="9">
    <location>
        <begin position="24"/>
        <end position="523"/>
    </location>
</feature>
<dbReference type="AlphaFoldDB" id="A0A9P8C2U1"/>
<sequence length="523" mass="57988">MIVNLSVLAFAASLLSSNSLVSAILSSEIPADTPINALLASANAHLAKGETSNALTYYDVAISRDPRNYLSYFKRGATYLSLGRLAQATRDFDQVLTIKPDFEGALKQRARIRAKTGEWDLAAKDFSAHGNSAEELSGLEEAKGATSLAFAAEKAGNWEECVSQAGVGIMTASKMLALRKTRANCRFQRGEVQEGMGDLKHILQMQPGDTEPHIRIAAISYYALADAERGMDQLRKCLHGDPDSKSCKKLYRRQKNLEKAFAQVNKNFERNQYASSLKVLLPHGEDTGLVQDIKDDVKDLREDGTIPQNAPNQLVGRVVEMVCEAYYEMKNKKATQWCDEALTYYEHSLHGLMSQAQRHMEADNFEAAISTLNTAKEHHPSAQQLNQLLQNAQVEFKRSKTKDYYKVLSVPRDADELQIKGAYRRMVKLHHPDKAHTQGIPKEDAEKKMAQINEAYEVLSDPELKARFDQGDDPNDHEQQRQNPFQGSPFGGGGHPFGGQPFGHSGGGGQQYNFKFGGGFNFG</sequence>
<feature type="domain" description="J" evidence="10">
    <location>
        <begin position="403"/>
        <end position="472"/>
    </location>
</feature>
<keyword evidence="2 9" id="KW-0732">Signal</keyword>
<dbReference type="InterPro" id="IPR036869">
    <property type="entry name" value="J_dom_sf"/>
</dbReference>
<feature type="compositionally biased region" description="Basic and acidic residues" evidence="8">
    <location>
        <begin position="462"/>
        <end position="480"/>
    </location>
</feature>
<evidence type="ECO:0000256" key="2">
    <source>
        <dbReference type="ARBA" id="ARBA00022729"/>
    </source>
</evidence>
<dbReference type="SMART" id="SM00271">
    <property type="entry name" value="DnaJ"/>
    <property type="match status" value="1"/>
</dbReference>
<feature type="region of interest" description="Disordered" evidence="8">
    <location>
        <begin position="460"/>
        <end position="510"/>
    </location>
</feature>
<evidence type="ECO:0000256" key="6">
    <source>
        <dbReference type="ARBA" id="ARBA00073740"/>
    </source>
</evidence>
<dbReference type="EMBL" id="MU251602">
    <property type="protein sequence ID" value="KAG9231432.1"/>
    <property type="molecule type" value="Genomic_DNA"/>
</dbReference>
<organism evidence="11 12">
    <name type="scientific">Amylocarpus encephaloides</name>
    <dbReference type="NCBI Taxonomy" id="45428"/>
    <lineage>
        <taxon>Eukaryota</taxon>
        <taxon>Fungi</taxon>
        <taxon>Dikarya</taxon>
        <taxon>Ascomycota</taxon>
        <taxon>Pezizomycotina</taxon>
        <taxon>Leotiomycetes</taxon>
        <taxon>Helotiales</taxon>
        <taxon>Helotiales incertae sedis</taxon>
        <taxon>Amylocarpus</taxon>
    </lineage>
</organism>
<evidence type="ECO:0000313" key="11">
    <source>
        <dbReference type="EMBL" id="KAG9231432.1"/>
    </source>
</evidence>
<evidence type="ECO:0000256" key="8">
    <source>
        <dbReference type="SAM" id="MobiDB-lite"/>
    </source>
</evidence>
<dbReference type="Pfam" id="PF13431">
    <property type="entry name" value="TPR_17"/>
    <property type="match status" value="1"/>
</dbReference>
<dbReference type="GO" id="GO:0051787">
    <property type="term" value="F:misfolded protein binding"/>
    <property type="evidence" value="ECO:0007669"/>
    <property type="project" value="TreeGrafter"/>
</dbReference>
<evidence type="ECO:0000256" key="9">
    <source>
        <dbReference type="SAM" id="SignalP"/>
    </source>
</evidence>
<dbReference type="InterPro" id="IPR019734">
    <property type="entry name" value="TPR_rpt"/>
</dbReference>
<reference evidence="11" key="1">
    <citation type="journal article" date="2021" name="IMA Fungus">
        <title>Genomic characterization of three marine fungi, including Emericellopsis atlantica sp. nov. with signatures of a generalist lifestyle and marine biomass degradation.</title>
        <authorList>
            <person name="Hagestad O.C."/>
            <person name="Hou L."/>
            <person name="Andersen J.H."/>
            <person name="Hansen E.H."/>
            <person name="Altermark B."/>
            <person name="Li C."/>
            <person name="Kuhnert E."/>
            <person name="Cox R.J."/>
            <person name="Crous P.W."/>
            <person name="Spatafora J.W."/>
            <person name="Lail K."/>
            <person name="Amirebrahimi M."/>
            <person name="Lipzen A."/>
            <person name="Pangilinan J."/>
            <person name="Andreopoulos W."/>
            <person name="Hayes R.D."/>
            <person name="Ng V."/>
            <person name="Grigoriev I.V."/>
            <person name="Jackson S.A."/>
            <person name="Sutton T.D.S."/>
            <person name="Dobson A.D.W."/>
            <person name="Rama T."/>
        </authorList>
    </citation>
    <scope>NUCLEOTIDE SEQUENCE</scope>
    <source>
        <strain evidence="11">TRa018bII</strain>
    </source>
</reference>
<proteinExistence type="predicted"/>
<evidence type="ECO:0000256" key="4">
    <source>
        <dbReference type="ARBA" id="ARBA00022803"/>
    </source>
</evidence>
<dbReference type="Pfam" id="PF00226">
    <property type="entry name" value="DnaJ"/>
    <property type="match status" value="1"/>
</dbReference>
<protein>
    <recommendedName>
        <fullName evidence="6">Tetratricopeptide repeat and J domain-containing co-chaperone DNJ1</fullName>
    </recommendedName>
</protein>
<dbReference type="InterPro" id="IPR011990">
    <property type="entry name" value="TPR-like_helical_dom_sf"/>
</dbReference>
<dbReference type="OrthoDB" id="1726119at2759"/>
<evidence type="ECO:0000256" key="5">
    <source>
        <dbReference type="ARBA" id="ARBA00022824"/>
    </source>
</evidence>